<dbReference type="AlphaFoldDB" id="F8AVV5"/>
<dbReference type="InterPro" id="IPR000438">
    <property type="entry name" value="Acetyl_CoA_COase_Trfase_b_su"/>
</dbReference>
<evidence type="ECO:0000313" key="21">
    <source>
        <dbReference type="Proteomes" id="UP000001549"/>
    </source>
</evidence>
<evidence type="ECO:0000256" key="16">
    <source>
        <dbReference type="ARBA" id="ARBA00025280"/>
    </source>
</evidence>
<evidence type="ECO:0000256" key="3">
    <source>
        <dbReference type="ARBA" id="ARBA00006276"/>
    </source>
</evidence>
<keyword evidence="9" id="KW-0808">Transferase</keyword>
<keyword evidence="20" id="KW-0436">Ligase</keyword>
<dbReference type="PRINTS" id="PR01070">
    <property type="entry name" value="ACCCTRFRASEB"/>
</dbReference>
<dbReference type="Gene3D" id="3.90.226.10">
    <property type="entry name" value="2-enoyl-CoA Hydratase, Chain A, domain 1"/>
    <property type="match status" value="2"/>
</dbReference>
<evidence type="ECO:0000256" key="14">
    <source>
        <dbReference type="ARBA" id="ARBA00023098"/>
    </source>
</evidence>
<dbReference type="GO" id="GO:0008270">
    <property type="term" value="F:zinc ion binding"/>
    <property type="evidence" value="ECO:0007669"/>
    <property type="project" value="UniProtKB-KW"/>
</dbReference>
<dbReference type="InterPro" id="IPR034733">
    <property type="entry name" value="AcCoA_carboxyl_beta"/>
</dbReference>
<dbReference type="SUPFAM" id="SSF52096">
    <property type="entry name" value="ClpP/crotonase"/>
    <property type="match status" value="2"/>
</dbReference>
<dbReference type="Pfam" id="PF03255">
    <property type="entry name" value="ACCA"/>
    <property type="match status" value="1"/>
</dbReference>
<dbReference type="PROSITE" id="PS50989">
    <property type="entry name" value="COA_CT_CTER"/>
    <property type="match status" value="1"/>
</dbReference>
<evidence type="ECO:0000256" key="4">
    <source>
        <dbReference type="ARBA" id="ARBA00010284"/>
    </source>
</evidence>
<comment type="similarity">
    <text evidence="3">In the C-terminal section; belongs to the AccA family.</text>
</comment>
<dbReference type="GO" id="GO:2001295">
    <property type="term" value="P:malonyl-CoA biosynthetic process"/>
    <property type="evidence" value="ECO:0007669"/>
    <property type="project" value="TreeGrafter"/>
</dbReference>
<dbReference type="GO" id="GO:0006633">
    <property type="term" value="P:fatty acid biosynthetic process"/>
    <property type="evidence" value="ECO:0007669"/>
    <property type="project" value="UniProtKB-KW"/>
</dbReference>
<protein>
    <recommendedName>
        <fullName evidence="7">Acetyl-coenzyme A carboxylase carboxyl transferase subunits beta/alpha</fullName>
        <ecNumber evidence="6">2.1.3.15</ecNumber>
    </recommendedName>
</protein>
<dbReference type="PANTHER" id="PTHR42995:SF5">
    <property type="entry name" value="ACETYL-COENZYME A CARBOXYLASE CARBOXYL TRANSFERASE SUBUNIT BETA, CHLOROPLASTIC"/>
    <property type="match status" value="1"/>
</dbReference>
<evidence type="ECO:0000256" key="9">
    <source>
        <dbReference type="ARBA" id="ARBA00022679"/>
    </source>
</evidence>
<keyword evidence="10" id="KW-0547">Nucleotide-binding</keyword>
<dbReference type="Pfam" id="PF01039">
    <property type="entry name" value="Carboxyl_trans"/>
    <property type="match status" value="1"/>
</dbReference>
<name>F8AVV5_9ACTN</name>
<dbReference type="GO" id="GO:0016743">
    <property type="term" value="F:carboxyl- or carbamoyltransferase activity"/>
    <property type="evidence" value="ECO:0007669"/>
    <property type="project" value="InterPro"/>
</dbReference>
<evidence type="ECO:0000256" key="1">
    <source>
        <dbReference type="ARBA" id="ARBA00001947"/>
    </source>
</evidence>
<comment type="subunit">
    <text evidence="5">Acetyl-CoA carboxylase is a heterotetramer composed of biotin carboxyl carrier protein (AccB), biotin carboxylase (AccC) and two subunits of ACCase subunit beta/alpha.</text>
</comment>
<evidence type="ECO:0000256" key="8">
    <source>
        <dbReference type="ARBA" id="ARBA00022516"/>
    </source>
</evidence>
<evidence type="ECO:0000313" key="20">
    <source>
        <dbReference type="EMBL" id="AEH08294.1"/>
    </source>
</evidence>
<evidence type="ECO:0000256" key="12">
    <source>
        <dbReference type="ARBA" id="ARBA00022832"/>
    </source>
</evidence>
<dbReference type="Proteomes" id="UP000001549">
    <property type="component" value="Chromosome"/>
</dbReference>
<keyword evidence="11" id="KW-0862">Zinc</keyword>
<evidence type="ECO:0000256" key="6">
    <source>
        <dbReference type="ARBA" id="ARBA00011883"/>
    </source>
</evidence>
<evidence type="ECO:0000259" key="19">
    <source>
        <dbReference type="PROSITE" id="PS50989"/>
    </source>
</evidence>
<keyword evidence="11" id="KW-0479">Metal-binding</keyword>
<evidence type="ECO:0000256" key="10">
    <source>
        <dbReference type="ARBA" id="ARBA00022741"/>
    </source>
</evidence>
<keyword evidence="21" id="KW-1185">Reference proteome</keyword>
<keyword evidence="12" id="KW-0276">Fatty acid metabolism</keyword>
<evidence type="ECO:0000256" key="5">
    <source>
        <dbReference type="ARBA" id="ARBA00011664"/>
    </source>
</evidence>
<dbReference type="PANTHER" id="PTHR42995">
    <property type="entry name" value="ACETYL-COENZYME A CARBOXYLASE CARBOXYL TRANSFERASE SUBUNIT BETA, CHLOROPLASTIC"/>
    <property type="match status" value="1"/>
</dbReference>
<keyword evidence="15" id="KW-0275">Fatty acid biosynthesis</keyword>
<proteinExistence type="inferred from homology"/>
<organism evidence="20 21">
    <name type="scientific">Candidatus Protofrankia datiscae</name>
    <dbReference type="NCBI Taxonomy" id="2716812"/>
    <lineage>
        <taxon>Bacteria</taxon>
        <taxon>Bacillati</taxon>
        <taxon>Actinomycetota</taxon>
        <taxon>Actinomycetes</taxon>
        <taxon>Frankiales</taxon>
        <taxon>Frankiaceae</taxon>
        <taxon>Protofrankia</taxon>
    </lineage>
</organism>
<evidence type="ECO:0000256" key="2">
    <source>
        <dbReference type="ARBA" id="ARBA00004496"/>
    </source>
</evidence>
<dbReference type="InterPro" id="IPR011763">
    <property type="entry name" value="COA_CT_C"/>
</dbReference>
<keyword evidence="8" id="KW-0444">Lipid biosynthesis</keyword>
<dbReference type="HOGENOM" id="CLU_015486_2_1_11"/>
<feature type="domain" description="CoA carboxyltransferase C-terminal" evidence="19">
    <location>
        <begin position="284"/>
        <end position="547"/>
    </location>
</feature>
<evidence type="ECO:0000256" key="15">
    <source>
        <dbReference type="ARBA" id="ARBA00023160"/>
    </source>
</evidence>
<comment type="catalytic activity">
    <reaction evidence="17">
        <text>N(6)-carboxybiotinyl-L-lysyl-[protein] + acetyl-CoA = N(6)-biotinyl-L-lysyl-[protein] + malonyl-CoA</text>
        <dbReference type="Rhea" id="RHEA:54728"/>
        <dbReference type="Rhea" id="RHEA-COMP:10505"/>
        <dbReference type="Rhea" id="RHEA-COMP:10506"/>
        <dbReference type="ChEBI" id="CHEBI:57288"/>
        <dbReference type="ChEBI" id="CHEBI:57384"/>
        <dbReference type="ChEBI" id="CHEBI:83144"/>
        <dbReference type="ChEBI" id="CHEBI:83145"/>
        <dbReference type="EC" id="2.1.3.15"/>
    </reaction>
</comment>
<evidence type="ECO:0000259" key="18">
    <source>
        <dbReference type="PROSITE" id="PS50980"/>
    </source>
</evidence>
<gene>
    <name evidence="20" type="ordered locus">FsymDg_0779</name>
</gene>
<comment type="function">
    <text evidence="16">Component of the acetyl coenzyme A carboxylase (ACC) complex. Biotin carboxylase (BC) catalyzes the carboxylation of biotin on its carrier protein (BCCP) and then the CO(2) group is transferred by the transcarboxylase to acetyl-CoA to form malonyl-CoA.</text>
</comment>
<keyword evidence="11" id="KW-0863">Zinc-finger</keyword>
<reference evidence="20 21" key="1">
    <citation type="submission" date="2011-05" db="EMBL/GenBank/DDBJ databases">
        <title>Complete sequence of chromosome of Frankia symbiont of Datisca glomerata.</title>
        <authorList>
            <consortium name="US DOE Joint Genome Institute"/>
            <person name="Lucas S."/>
            <person name="Han J."/>
            <person name="Lapidus A."/>
            <person name="Cheng J.-F."/>
            <person name="Goodwin L."/>
            <person name="Pitluck S."/>
            <person name="Peters L."/>
            <person name="Mikhailova N."/>
            <person name="Chertkov O."/>
            <person name="Teshima H."/>
            <person name="Han C."/>
            <person name="Tapia R."/>
            <person name="Land M."/>
            <person name="Hauser L."/>
            <person name="Kyrpides N."/>
            <person name="Ivanova N."/>
            <person name="Pagani I."/>
            <person name="Berry A."/>
            <person name="Pawlowski K."/>
            <person name="Persson T."/>
            <person name="Vanden Heuvel B."/>
            <person name="Benson D."/>
            <person name="Woyke T."/>
        </authorList>
    </citation>
    <scope>NUCLEOTIDE SEQUENCE [LARGE SCALE GENOMIC DNA]</scope>
    <source>
        <strain evidence="21">4085684</strain>
    </source>
</reference>
<keyword evidence="13" id="KW-0067">ATP-binding</keyword>
<dbReference type="eggNOG" id="COG0825">
    <property type="taxonomic scope" value="Bacteria"/>
</dbReference>
<dbReference type="EMBL" id="CP002801">
    <property type="protein sequence ID" value="AEH08294.1"/>
    <property type="molecule type" value="Genomic_DNA"/>
</dbReference>
<keyword evidence="14" id="KW-0443">Lipid metabolism</keyword>
<dbReference type="KEGG" id="fsy:FsymDg_0779"/>
<dbReference type="PROSITE" id="PS50980">
    <property type="entry name" value="COA_CT_NTER"/>
    <property type="match status" value="1"/>
</dbReference>
<dbReference type="EC" id="2.1.3.15" evidence="6"/>
<comment type="similarity">
    <text evidence="4">In the N-terminal section; belongs to the AccD/PCCB family.</text>
</comment>
<dbReference type="GO" id="GO:0005524">
    <property type="term" value="F:ATP binding"/>
    <property type="evidence" value="ECO:0007669"/>
    <property type="project" value="UniProtKB-KW"/>
</dbReference>
<dbReference type="InterPro" id="IPR001095">
    <property type="entry name" value="Acetyl_CoA_COase_a_su"/>
</dbReference>
<dbReference type="STRING" id="656024.FsymDg_0779"/>
<comment type="subcellular location">
    <subcellularLocation>
        <location evidence="2">Cytoplasm</location>
    </subcellularLocation>
</comment>
<dbReference type="eggNOG" id="COG0777">
    <property type="taxonomic scope" value="Bacteria"/>
</dbReference>
<feature type="domain" description="CoA carboxyltransferase N-terminal" evidence="18">
    <location>
        <begin position="1"/>
        <end position="246"/>
    </location>
</feature>
<evidence type="ECO:0000256" key="13">
    <source>
        <dbReference type="ARBA" id="ARBA00022840"/>
    </source>
</evidence>
<dbReference type="RefSeq" id="WP_013872274.1">
    <property type="nucleotide sequence ID" value="NC_015656.1"/>
</dbReference>
<sequence>MTTRGGPASTVKRPHLDDLLGGLLDAGTWRCWDRVPEQPVLSAAYGQDLARATERSGADEAIRTGEGHVGGHRVAVVASEYGFLGGSVGMAAARRATAAIRRATAQRQALLALPASGGTRIHEGTPAFLQMLTISSAIAEHRAAGLPYLVYLRHPTTGGVLASWASLGHVTFAEPGALVGFLGPRVVEALTGTPLGPDAQNPETLRLAGLVDALVAPEELRESVQRVLNVVAGGSPVPPPEHGGAAEPMAAPEISGAAIGANFSGAGLADVELSGSNLSGAVPAGSEPFRITLSGSQPTGSGRDPWMSVLATRAPDRPGLREFLAVASDVTLLGASDLGRGVSQGMDTSGTPIVTALALLRGTPCVVIGQDRSVQRHRRIGVADLDAARDAVRRAADLRLPVLTVIDTPGAELSEAAERHGIAPAIARCLATLLTTPVPTVSVLLGQGTGGAALALLPADTVIAAEDAWLAPLPPEGASVIMYRDVGHAAGMARGLRITAHDLQRLGAVDLVLPVPDGGVNGGPRTAADTRGWVAGLAETAAGCLRAVVGLDPAARLAARRDRHNQLTP</sequence>
<evidence type="ECO:0000256" key="7">
    <source>
        <dbReference type="ARBA" id="ARBA00018312"/>
    </source>
</evidence>
<evidence type="ECO:0000256" key="11">
    <source>
        <dbReference type="ARBA" id="ARBA00022771"/>
    </source>
</evidence>
<dbReference type="GO" id="GO:0003989">
    <property type="term" value="F:acetyl-CoA carboxylase activity"/>
    <property type="evidence" value="ECO:0007669"/>
    <property type="project" value="InterPro"/>
</dbReference>
<dbReference type="InterPro" id="IPR029045">
    <property type="entry name" value="ClpP/crotonase-like_dom_sf"/>
</dbReference>
<dbReference type="InterPro" id="IPR011762">
    <property type="entry name" value="COA_CT_N"/>
</dbReference>
<comment type="cofactor">
    <cofactor evidence="1">
        <name>Zn(2+)</name>
        <dbReference type="ChEBI" id="CHEBI:29105"/>
    </cofactor>
</comment>
<accession>F8AVV5</accession>
<evidence type="ECO:0000256" key="17">
    <source>
        <dbReference type="ARBA" id="ARBA00049152"/>
    </source>
</evidence>
<dbReference type="GO" id="GO:0009317">
    <property type="term" value="C:acetyl-CoA carboxylase complex"/>
    <property type="evidence" value="ECO:0007669"/>
    <property type="project" value="InterPro"/>
</dbReference>